<evidence type="ECO:0000313" key="2">
    <source>
        <dbReference type="EMBL" id="RST87882.1"/>
    </source>
</evidence>
<dbReference type="Pfam" id="PF11412">
    <property type="entry name" value="DsbD_N"/>
    <property type="match status" value="1"/>
</dbReference>
<dbReference type="RefSeq" id="WP_126697998.1">
    <property type="nucleotide sequence ID" value="NZ_RWKW01000008.1"/>
</dbReference>
<keyword evidence="3" id="KW-1185">Reference proteome</keyword>
<evidence type="ECO:0000259" key="1">
    <source>
        <dbReference type="Pfam" id="PF11412"/>
    </source>
</evidence>
<protein>
    <recommendedName>
        <fullName evidence="1">Thiol:disulfide interchange protein DsbD N-terminal domain-containing protein</fullName>
    </recommendedName>
</protein>
<organism evidence="2 3">
    <name type="scientific">Aquibium carbonis</name>
    <dbReference type="NCBI Taxonomy" id="2495581"/>
    <lineage>
        <taxon>Bacteria</taxon>
        <taxon>Pseudomonadati</taxon>
        <taxon>Pseudomonadota</taxon>
        <taxon>Alphaproteobacteria</taxon>
        <taxon>Hyphomicrobiales</taxon>
        <taxon>Phyllobacteriaceae</taxon>
        <taxon>Aquibium</taxon>
    </lineage>
</organism>
<dbReference type="Proteomes" id="UP000278398">
    <property type="component" value="Unassembled WGS sequence"/>
</dbReference>
<gene>
    <name evidence="2" type="ORF">EJC49_03080</name>
</gene>
<feature type="domain" description="Thiol:disulfide interchange protein DsbD N-terminal" evidence="1">
    <location>
        <begin position="51"/>
        <end position="150"/>
    </location>
</feature>
<dbReference type="AlphaFoldDB" id="A0A429Z2G1"/>
<evidence type="ECO:0000313" key="3">
    <source>
        <dbReference type="Proteomes" id="UP000278398"/>
    </source>
</evidence>
<name>A0A429Z2G1_9HYPH</name>
<comment type="caution">
    <text evidence="2">The sequence shown here is derived from an EMBL/GenBank/DDBJ whole genome shotgun (WGS) entry which is preliminary data.</text>
</comment>
<accession>A0A429Z2G1</accession>
<dbReference type="EMBL" id="RWKW01000008">
    <property type="protein sequence ID" value="RST87882.1"/>
    <property type="molecule type" value="Genomic_DNA"/>
</dbReference>
<dbReference type="InterPro" id="IPR028250">
    <property type="entry name" value="DsbDN"/>
</dbReference>
<reference evidence="2 3" key="1">
    <citation type="submission" date="2018-12" db="EMBL/GenBank/DDBJ databases">
        <title>Mesorhizobium carbonis sp. nov., isolated from coal mine water.</title>
        <authorList>
            <person name="Xin W."/>
            <person name="Xu Z."/>
            <person name="Xiang F."/>
            <person name="Zhang J."/>
            <person name="Xi L."/>
            <person name="Liu J."/>
        </authorList>
    </citation>
    <scope>NUCLEOTIDE SEQUENCE [LARGE SCALE GENOMIC DNA]</scope>
    <source>
        <strain evidence="2 3">B2.3</strain>
    </source>
</reference>
<dbReference type="OrthoDB" id="9811036at2"/>
<sequence>MSFARLLVAAAALSASVNTSSSSSSEAHAIDGVTLRLVTTGLPDETGRLMGALDIRLASGWKTYWKEPGASGVPPQIDIGASINASTAVIHFPAPAWHEDKYGAWAGYGEPVVLPITFTVDAPDRFSVIEADVFLGICETMCIPVQARLTVEPASAPDDPDDAAFVEAAIRALPGEPRETFRIDDATLSGNVLRLKTIIPDSASGATALFLAPGGGFAFGAPKAVKAGPDGITFEAAVLSRPADGQPAAEISYTLTSGSAAVAGVFAVP</sequence>
<proteinExistence type="predicted"/>